<proteinExistence type="predicted"/>
<feature type="region of interest" description="Disordered" evidence="1">
    <location>
        <begin position="47"/>
        <end position="124"/>
    </location>
</feature>
<feature type="compositionally biased region" description="Polar residues" evidence="1">
    <location>
        <begin position="473"/>
        <end position="482"/>
    </location>
</feature>
<dbReference type="Proteomes" id="UP000800094">
    <property type="component" value="Unassembled WGS sequence"/>
</dbReference>
<gene>
    <name evidence="2" type="ORF">BU26DRAFT_589194</name>
</gene>
<feature type="region of interest" description="Disordered" evidence="1">
    <location>
        <begin position="565"/>
        <end position="597"/>
    </location>
</feature>
<name>A0A6A6IUG0_9PLEO</name>
<dbReference type="RefSeq" id="XP_033689043.1">
    <property type="nucleotide sequence ID" value="XM_033834725.1"/>
</dbReference>
<dbReference type="EMBL" id="ML987191">
    <property type="protein sequence ID" value="KAF2254039.1"/>
    <property type="molecule type" value="Genomic_DNA"/>
</dbReference>
<evidence type="ECO:0000313" key="3">
    <source>
        <dbReference type="Proteomes" id="UP000800094"/>
    </source>
</evidence>
<dbReference type="GeneID" id="54588055"/>
<sequence>MDNSFDMELFGDLFDFDGAANGAPTVPTTVCPRDLELVPSSIDFYQELEIPPSPNSDGSVTSEAPTPGSSQELELEQTSPDSNGPGTPQQATTPTVQEVELATTSDSNSFAASTPTSDSPQDVRISVENTDFTGDAADDWMNPEVIYLPTGPDGAASHQPTSSASNSVAARTPSESPEGLQSGPPNPDVIGTTAREYMSALESRLFYELSNFNASVPQQHSTSSDSGIIPAGMPTLGSQGLQISPSTTALNGTAAGQWMGSHQGQPFCQPTNFSNFSGTGLAPQQSAPVTSQQPEFMNASTDFTNVDFNDLTDFNNVTDFDFSDLNNFTNAGTSPLDATSAQGHELAPQPTPFTPVDIQAEMAKIEAEMAKLDEMHMPSVTANEDALKALSASAAQLTTPKKKKSPVLTPPTTTPRKRSAEPAVNSTPSKRPAGKAVNSTPSKRQRQRQRQTQAQAPPTPTRESGPISRIFGNASSPDQQQAMQEALLATPVATPVRINPGETPAKLARTLQPAAAPATPARPTPTATAHERPIEELMAANFCSLSSEEKARLLVPILHGKDPVEEDRRKRTEGYGTIRQREALVKAAQQPGGRRKR</sequence>
<feature type="compositionally biased region" description="Low complexity" evidence="1">
    <location>
        <begin position="84"/>
        <end position="100"/>
    </location>
</feature>
<feature type="compositionally biased region" description="Basic and acidic residues" evidence="1">
    <location>
        <begin position="565"/>
        <end position="584"/>
    </location>
</feature>
<accession>A0A6A6IUG0</accession>
<dbReference type="AlphaFoldDB" id="A0A6A6IUG0"/>
<reference evidence="2" key="1">
    <citation type="journal article" date="2020" name="Stud. Mycol.">
        <title>101 Dothideomycetes genomes: a test case for predicting lifestyles and emergence of pathogens.</title>
        <authorList>
            <person name="Haridas S."/>
            <person name="Albert R."/>
            <person name="Binder M."/>
            <person name="Bloem J."/>
            <person name="Labutti K."/>
            <person name="Salamov A."/>
            <person name="Andreopoulos B."/>
            <person name="Baker S."/>
            <person name="Barry K."/>
            <person name="Bills G."/>
            <person name="Bluhm B."/>
            <person name="Cannon C."/>
            <person name="Castanera R."/>
            <person name="Culley D."/>
            <person name="Daum C."/>
            <person name="Ezra D."/>
            <person name="Gonzalez J."/>
            <person name="Henrissat B."/>
            <person name="Kuo A."/>
            <person name="Liang C."/>
            <person name="Lipzen A."/>
            <person name="Lutzoni F."/>
            <person name="Magnuson J."/>
            <person name="Mondo S."/>
            <person name="Nolan M."/>
            <person name="Ohm R."/>
            <person name="Pangilinan J."/>
            <person name="Park H.-J."/>
            <person name="Ramirez L."/>
            <person name="Alfaro M."/>
            <person name="Sun H."/>
            <person name="Tritt A."/>
            <person name="Yoshinaga Y."/>
            <person name="Zwiers L.-H."/>
            <person name="Turgeon B."/>
            <person name="Goodwin S."/>
            <person name="Spatafora J."/>
            <person name="Crous P."/>
            <person name="Grigoriev I."/>
        </authorList>
    </citation>
    <scope>NUCLEOTIDE SEQUENCE</scope>
    <source>
        <strain evidence="2">CBS 122368</strain>
    </source>
</reference>
<feature type="compositionally biased region" description="Polar residues" evidence="1">
    <location>
        <begin position="158"/>
        <end position="175"/>
    </location>
</feature>
<feature type="compositionally biased region" description="Polar residues" evidence="1">
    <location>
        <begin position="55"/>
        <end position="82"/>
    </location>
</feature>
<evidence type="ECO:0000313" key="2">
    <source>
        <dbReference type="EMBL" id="KAF2254039.1"/>
    </source>
</evidence>
<feature type="compositionally biased region" description="Polar residues" evidence="1">
    <location>
        <begin position="102"/>
        <end position="120"/>
    </location>
</feature>
<evidence type="ECO:0000256" key="1">
    <source>
        <dbReference type="SAM" id="MobiDB-lite"/>
    </source>
</evidence>
<feature type="region of interest" description="Disordered" evidence="1">
    <location>
        <begin position="395"/>
        <end position="482"/>
    </location>
</feature>
<protein>
    <submittedName>
        <fullName evidence="2">Uncharacterized protein</fullName>
    </submittedName>
</protein>
<keyword evidence="3" id="KW-1185">Reference proteome</keyword>
<dbReference type="OrthoDB" id="3801599at2759"/>
<feature type="region of interest" description="Disordered" evidence="1">
    <location>
        <begin position="146"/>
        <end position="188"/>
    </location>
</feature>
<organism evidence="2 3">
    <name type="scientific">Trematosphaeria pertusa</name>
    <dbReference type="NCBI Taxonomy" id="390896"/>
    <lineage>
        <taxon>Eukaryota</taxon>
        <taxon>Fungi</taxon>
        <taxon>Dikarya</taxon>
        <taxon>Ascomycota</taxon>
        <taxon>Pezizomycotina</taxon>
        <taxon>Dothideomycetes</taxon>
        <taxon>Pleosporomycetidae</taxon>
        <taxon>Pleosporales</taxon>
        <taxon>Massarineae</taxon>
        <taxon>Trematosphaeriaceae</taxon>
        <taxon>Trematosphaeria</taxon>
    </lineage>
</organism>